<sequence length="327" mass="34614">MVFHLAQGKESLRLEDGCRCQPGGFRKGEVPREGRDRERLLHECVNGRRGLLMAGVFLAAGARGVGHVGVRQPPLPPPTPHPAPTPAGDDPSVSAPHRLISAHGPAWRHGVPCGRPLPDVDGGGDAGGAGGSNVAPRPPPLSPFPLAVDVVPSEASASSPRRSVPRSAAPGRGAGDQRHEEGAGRRKEDSGAGDASAGHRETRGSPSGDQTADVHAPSPLTLGRRGGCHLHQGRSPNGGQVVDGGGLRLRGIPRRWRPRRRERFHHMPHMREVSVRVLSGPAAAALGVALPRFVFLFGGDDGGLRIVFVLRKRAFLPLRGKGRLRRW</sequence>
<reference evidence="2" key="2">
    <citation type="submission" date="2017-10" db="EMBL/GenBank/DDBJ databases">
        <title>Ladona fulva Genome sequencing and assembly.</title>
        <authorList>
            <person name="Murali S."/>
            <person name="Richards S."/>
            <person name="Bandaranaike D."/>
            <person name="Bellair M."/>
            <person name="Blankenburg K."/>
            <person name="Chao H."/>
            <person name="Dinh H."/>
            <person name="Doddapaneni H."/>
            <person name="Dugan-Rocha S."/>
            <person name="Elkadiri S."/>
            <person name="Gnanaolivu R."/>
            <person name="Hernandez B."/>
            <person name="Skinner E."/>
            <person name="Javaid M."/>
            <person name="Lee S."/>
            <person name="Li M."/>
            <person name="Ming W."/>
            <person name="Munidasa M."/>
            <person name="Muniz J."/>
            <person name="Nguyen L."/>
            <person name="Hughes D."/>
            <person name="Osuji N."/>
            <person name="Pu L.-L."/>
            <person name="Puazo M."/>
            <person name="Qu C."/>
            <person name="Quiroz J."/>
            <person name="Raj R."/>
            <person name="Weissenberger G."/>
            <person name="Xin Y."/>
            <person name="Zou X."/>
            <person name="Han Y."/>
            <person name="Worley K."/>
            <person name="Muzny D."/>
            <person name="Gibbs R."/>
        </authorList>
    </citation>
    <scope>NUCLEOTIDE SEQUENCE</scope>
    <source>
        <strain evidence="2">Sampled in the wild</strain>
    </source>
</reference>
<feature type="compositionally biased region" description="Pro residues" evidence="1">
    <location>
        <begin position="73"/>
        <end position="85"/>
    </location>
</feature>
<name>A0A8K0NWV8_LADFU</name>
<dbReference type="Proteomes" id="UP000792457">
    <property type="component" value="Unassembled WGS sequence"/>
</dbReference>
<dbReference type="EMBL" id="KZ308217">
    <property type="protein sequence ID" value="KAG8224931.1"/>
    <property type="molecule type" value="Genomic_DNA"/>
</dbReference>
<protein>
    <submittedName>
        <fullName evidence="2">Uncharacterized protein</fullName>
    </submittedName>
</protein>
<feature type="compositionally biased region" description="Basic and acidic residues" evidence="1">
    <location>
        <begin position="175"/>
        <end position="190"/>
    </location>
</feature>
<feature type="compositionally biased region" description="Low complexity" evidence="1">
    <location>
        <begin position="144"/>
        <end position="171"/>
    </location>
</feature>
<keyword evidence="3" id="KW-1185">Reference proteome</keyword>
<dbReference type="AlphaFoldDB" id="A0A8K0NWV8"/>
<evidence type="ECO:0000313" key="2">
    <source>
        <dbReference type="EMBL" id="KAG8224931.1"/>
    </source>
</evidence>
<accession>A0A8K0NWV8</accession>
<reference evidence="2" key="1">
    <citation type="submission" date="2013-04" db="EMBL/GenBank/DDBJ databases">
        <authorList>
            <person name="Qu J."/>
            <person name="Murali S.C."/>
            <person name="Bandaranaike D."/>
            <person name="Bellair M."/>
            <person name="Blankenburg K."/>
            <person name="Chao H."/>
            <person name="Dinh H."/>
            <person name="Doddapaneni H."/>
            <person name="Downs B."/>
            <person name="Dugan-Rocha S."/>
            <person name="Elkadiri S."/>
            <person name="Gnanaolivu R.D."/>
            <person name="Hernandez B."/>
            <person name="Javaid M."/>
            <person name="Jayaseelan J.C."/>
            <person name="Lee S."/>
            <person name="Li M."/>
            <person name="Ming W."/>
            <person name="Munidasa M."/>
            <person name="Muniz J."/>
            <person name="Nguyen L."/>
            <person name="Ongeri F."/>
            <person name="Osuji N."/>
            <person name="Pu L.-L."/>
            <person name="Puazo M."/>
            <person name="Qu C."/>
            <person name="Quiroz J."/>
            <person name="Raj R."/>
            <person name="Weissenberger G."/>
            <person name="Xin Y."/>
            <person name="Zou X."/>
            <person name="Han Y."/>
            <person name="Richards S."/>
            <person name="Worley K."/>
            <person name="Muzny D."/>
            <person name="Gibbs R."/>
        </authorList>
    </citation>
    <scope>NUCLEOTIDE SEQUENCE</scope>
    <source>
        <strain evidence="2">Sampled in the wild</strain>
    </source>
</reference>
<evidence type="ECO:0000313" key="3">
    <source>
        <dbReference type="Proteomes" id="UP000792457"/>
    </source>
</evidence>
<evidence type="ECO:0000256" key="1">
    <source>
        <dbReference type="SAM" id="MobiDB-lite"/>
    </source>
</evidence>
<organism evidence="2 3">
    <name type="scientific">Ladona fulva</name>
    <name type="common">Scarce chaser dragonfly</name>
    <name type="synonym">Libellula fulva</name>
    <dbReference type="NCBI Taxonomy" id="123851"/>
    <lineage>
        <taxon>Eukaryota</taxon>
        <taxon>Metazoa</taxon>
        <taxon>Ecdysozoa</taxon>
        <taxon>Arthropoda</taxon>
        <taxon>Hexapoda</taxon>
        <taxon>Insecta</taxon>
        <taxon>Pterygota</taxon>
        <taxon>Palaeoptera</taxon>
        <taxon>Odonata</taxon>
        <taxon>Epiprocta</taxon>
        <taxon>Anisoptera</taxon>
        <taxon>Libelluloidea</taxon>
        <taxon>Libellulidae</taxon>
        <taxon>Ladona</taxon>
    </lineage>
</organism>
<feature type="compositionally biased region" description="Gly residues" evidence="1">
    <location>
        <begin position="121"/>
        <end position="131"/>
    </location>
</feature>
<proteinExistence type="predicted"/>
<feature type="region of interest" description="Disordered" evidence="1">
    <location>
        <begin position="68"/>
        <end position="247"/>
    </location>
</feature>
<comment type="caution">
    <text evidence="2">The sequence shown here is derived from an EMBL/GenBank/DDBJ whole genome shotgun (WGS) entry which is preliminary data.</text>
</comment>
<gene>
    <name evidence="2" type="ORF">J437_LFUL006431</name>
</gene>